<dbReference type="InterPro" id="IPR023214">
    <property type="entry name" value="HAD_sf"/>
</dbReference>
<dbReference type="InterPro" id="IPR006328">
    <property type="entry name" value="2-HAD"/>
</dbReference>
<organism evidence="4 5">
    <name type="scientific">Fulvimarina uroteuthidis</name>
    <dbReference type="NCBI Taxonomy" id="3098149"/>
    <lineage>
        <taxon>Bacteria</taxon>
        <taxon>Pseudomonadati</taxon>
        <taxon>Pseudomonadota</taxon>
        <taxon>Alphaproteobacteria</taxon>
        <taxon>Hyphomicrobiales</taxon>
        <taxon>Aurantimonadaceae</taxon>
        <taxon>Fulvimarina</taxon>
    </lineage>
</organism>
<dbReference type="Gene3D" id="3.40.50.1000">
    <property type="entry name" value="HAD superfamily/HAD-like"/>
    <property type="match status" value="1"/>
</dbReference>
<accession>A0ABU5I5A2</accession>
<dbReference type="EMBL" id="JAXLPB010000004">
    <property type="protein sequence ID" value="MDY8110103.1"/>
    <property type="molecule type" value="Genomic_DNA"/>
</dbReference>
<reference evidence="4 5" key="1">
    <citation type="submission" date="2023-12" db="EMBL/GenBank/DDBJ databases">
        <title>Description of Novel Strain Fulvimarina sp. 2208YS6-2-32 isolated from Uroteuthis (Photololigo) edulis.</title>
        <authorList>
            <person name="Park J.-S."/>
        </authorList>
    </citation>
    <scope>NUCLEOTIDE SEQUENCE [LARGE SCALE GENOMIC DNA]</scope>
    <source>
        <strain evidence="4 5">2208YS6-2-32</strain>
    </source>
</reference>
<evidence type="ECO:0000256" key="1">
    <source>
        <dbReference type="ARBA" id="ARBA00008106"/>
    </source>
</evidence>
<keyword evidence="2 3" id="KW-0378">Hydrolase</keyword>
<dbReference type="InterPro" id="IPR023198">
    <property type="entry name" value="PGP-like_dom2"/>
</dbReference>
<dbReference type="SFLD" id="SFLDG01129">
    <property type="entry name" value="C1.5:_HAD__Beta-PGM__Phosphata"/>
    <property type="match status" value="1"/>
</dbReference>
<dbReference type="PANTHER" id="PTHR43316:SF3">
    <property type="entry name" value="HALOACID DEHALOGENASE, TYPE II (AFU_ORTHOLOGUE AFUA_2G07750)-RELATED"/>
    <property type="match status" value="1"/>
</dbReference>
<evidence type="ECO:0000256" key="2">
    <source>
        <dbReference type="ARBA" id="ARBA00022801"/>
    </source>
</evidence>
<dbReference type="Gene3D" id="1.10.150.240">
    <property type="entry name" value="Putative phosphatase, domain 2"/>
    <property type="match status" value="1"/>
</dbReference>
<keyword evidence="5" id="KW-1185">Reference proteome</keyword>
<protein>
    <recommendedName>
        <fullName evidence="3">(S)-2-haloacid dehalogenase</fullName>
        <ecNumber evidence="3">3.8.1.2</ecNumber>
    </recommendedName>
    <alternativeName>
        <fullName evidence="3">2-haloalkanoic acid dehalogenase</fullName>
    </alternativeName>
    <alternativeName>
        <fullName evidence="3">Halocarboxylic acid halidohydrolase</fullName>
    </alternativeName>
    <alternativeName>
        <fullName evidence="3">L-2-haloacid dehalogenase</fullName>
    </alternativeName>
</protein>
<dbReference type="InterPro" id="IPR006439">
    <property type="entry name" value="HAD-SF_hydro_IA"/>
</dbReference>
<dbReference type="SFLD" id="SFLDS00003">
    <property type="entry name" value="Haloacid_Dehalogenase"/>
    <property type="match status" value="1"/>
</dbReference>
<dbReference type="NCBIfam" id="TIGR01428">
    <property type="entry name" value="HAD_type_II"/>
    <property type="match status" value="1"/>
</dbReference>
<name>A0ABU5I5A2_9HYPH</name>
<dbReference type="PRINTS" id="PR00413">
    <property type="entry name" value="HADHALOGNASE"/>
</dbReference>
<dbReference type="Proteomes" id="UP001294412">
    <property type="component" value="Unassembled WGS sequence"/>
</dbReference>
<dbReference type="SUPFAM" id="SSF56784">
    <property type="entry name" value="HAD-like"/>
    <property type="match status" value="1"/>
</dbReference>
<dbReference type="PANTHER" id="PTHR43316">
    <property type="entry name" value="HYDROLASE, HALOACID DELAHOGENASE-RELATED"/>
    <property type="match status" value="1"/>
</dbReference>
<dbReference type="NCBIfam" id="TIGR01493">
    <property type="entry name" value="HAD-SF-IA-v2"/>
    <property type="match status" value="1"/>
</dbReference>
<dbReference type="InterPro" id="IPR036412">
    <property type="entry name" value="HAD-like_sf"/>
</dbReference>
<proteinExistence type="inferred from homology"/>
<dbReference type="EC" id="3.8.1.2" evidence="3"/>
<evidence type="ECO:0000256" key="3">
    <source>
        <dbReference type="RuleBase" id="RU368077"/>
    </source>
</evidence>
<dbReference type="Pfam" id="PF00702">
    <property type="entry name" value="Hydrolase"/>
    <property type="match status" value="1"/>
</dbReference>
<sequence length="224" mass="23681">MTIDKPKAIIFDMIETVFALAPVRGDLMRLGLASGDLETWFAFGLRDAFTLDATGSIAPFPDILKGALAQLLAIRGLPSPEMETRAVFETMKALPAHADARAALELLAKTGIPLYALSNGARASTANLLDKAGLGDFFARILSVETVGRFKPNRTVYEHGIASTGEAAADVMMIATHAWDTHGAKAAGMRAAFVARGQAYPAAMLPPDLTGAELTDVARLIADL</sequence>
<gene>
    <name evidence="4" type="ORF">U0C82_13225</name>
</gene>
<evidence type="ECO:0000313" key="5">
    <source>
        <dbReference type="Proteomes" id="UP001294412"/>
    </source>
</evidence>
<comment type="caution">
    <text evidence="4">The sequence shown here is derived from an EMBL/GenBank/DDBJ whole genome shotgun (WGS) entry which is preliminary data.</text>
</comment>
<comment type="catalytic activity">
    <reaction evidence="3">
        <text>an (S)-2-haloacid + H2O = a (2R)-2-hydroxycarboxylate + a halide anion + H(+)</text>
        <dbReference type="Rhea" id="RHEA:11192"/>
        <dbReference type="ChEBI" id="CHEBI:15377"/>
        <dbReference type="ChEBI" id="CHEBI:15378"/>
        <dbReference type="ChEBI" id="CHEBI:16042"/>
        <dbReference type="ChEBI" id="CHEBI:58314"/>
        <dbReference type="ChEBI" id="CHEBI:137405"/>
        <dbReference type="EC" id="3.8.1.2"/>
    </reaction>
</comment>
<evidence type="ECO:0000313" key="4">
    <source>
        <dbReference type="EMBL" id="MDY8110103.1"/>
    </source>
</evidence>
<comment type="function">
    <text evidence="3">Catalyzes the hydrolytic dehalogenation of small (S)-2-haloalkanoic acids to yield the corresponding (R)-2-hydroxyalkanoic acids.</text>
</comment>
<comment type="similarity">
    <text evidence="1 3">Belongs to the HAD-like hydrolase superfamily. S-2-haloalkanoic acid dehalogenase family.</text>
</comment>
<dbReference type="InterPro" id="IPR051540">
    <property type="entry name" value="S-2-haloacid_dehalogenase"/>
</dbReference>
<dbReference type="RefSeq" id="WP_322187629.1">
    <property type="nucleotide sequence ID" value="NZ_JAXLPB010000004.1"/>
</dbReference>